<dbReference type="Proteomes" id="UP001281410">
    <property type="component" value="Unassembled WGS sequence"/>
</dbReference>
<protein>
    <submittedName>
        <fullName evidence="1">Uncharacterized protein</fullName>
    </submittedName>
</protein>
<dbReference type="AlphaFoldDB" id="A0AAE0E464"/>
<organism evidence="1 2">
    <name type="scientific">Dipteronia sinensis</name>
    <dbReference type="NCBI Taxonomy" id="43782"/>
    <lineage>
        <taxon>Eukaryota</taxon>
        <taxon>Viridiplantae</taxon>
        <taxon>Streptophyta</taxon>
        <taxon>Embryophyta</taxon>
        <taxon>Tracheophyta</taxon>
        <taxon>Spermatophyta</taxon>
        <taxon>Magnoliopsida</taxon>
        <taxon>eudicotyledons</taxon>
        <taxon>Gunneridae</taxon>
        <taxon>Pentapetalae</taxon>
        <taxon>rosids</taxon>
        <taxon>malvids</taxon>
        <taxon>Sapindales</taxon>
        <taxon>Sapindaceae</taxon>
        <taxon>Hippocastanoideae</taxon>
        <taxon>Acereae</taxon>
        <taxon>Dipteronia</taxon>
    </lineage>
</organism>
<evidence type="ECO:0000313" key="1">
    <source>
        <dbReference type="EMBL" id="KAK3206950.1"/>
    </source>
</evidence>
<reference evidence="1" key="1">
    <citation type="journal article" date="2023" name="Plant J.">
        <title>Genome sequences and population genomics provide insights into the demographic history, inbreeding, and mutation load of two 'living fossil' tree species of Dipteronia.</title>
        <authorList>
            <person name="Feng Y."/>
            <person name="Comes H.P."/>
            <person name="Chen J."/>
            <person name="Zhu S."/>
            <person name="Lu R."/>
            <person name="Zhang X."/>
            <person name="Li P."/>
            <person name="Qiu J."/>
            <person name="Olsen K.M."/>
            <person name="Qiu Y."/>
        </authorList>
    </citation>
    <scope>NUCLEOTIDE SEQUENCE</scope>
    <source>
        <strain evidence="1">NBL</strain>
    </source>
</reference>
<sequence>MGSVSGKCFPLESTVFMRKGNELCDMGVLETGECNVISIINNAKEFLSEGIQTLEKWELCIVFPWYGLEHTLVFDLELMYAFEEFDRRNKPIIYFHINAVPLLEYTPNTSPQEIIIQANTNPQTCSATNSISCPFSISISKIEF</sequence>
<accession>A0AAE0E464</accession>
<proteinExistence type="predicted"/>
<evidence type="ECO:0000313" key="2">
    <source>
        <dbReference type="Proteomes" id="UP001281410"/>
    </source>
</evidence>
<gene>
    <name evidence="1" type="ORF">Dsin_020996</name>
</gene>
<name>A0AAE0E464_9ROSI</name>
<dbReference type="EMBL" id="JANJYJ010000006">
    <property type="protein sequence ID" value="KAK3206950.1"/>
    <property type="molecule type" value="Genomic_DNA"/>
</dbReference>
<comment type="caution">
    <text evidence="1">The sequence shown here is derived from an EMBL/GenBank/DDBJ whole genome shotgun (WGS) entry which is preliminary data.</text>
</comment>
<keyword evidence="2" id="KW-1185">Reference proteome</keyword>